<proteinExistence type="predicted"/>
<dbReference type="GeneID" id="40309398"/>
<evidence type="ECO:0000313" key="3">
    <source>
        <dbReference type="Proteomes" id="UP000224006"/>
    </source>
</evidence>
<dbReference type="VEuPathDB" id="ToxoDB:BESB_044680"/>
<dbReference type="Proteomes" id="UP000224006">
    <property type="component" value="Chromosome III"/>
</dbReference>
<organism evidence="2 3">
    <name type="scientific">Besnoitia besnoiti</name>
    <name type="common">Apicomplexan protozoan</name>
    <dbReference type="NCBI Taxonomy" id="94643"/>
    <lineage>
        <taxon>Eukaryota</taxon>
        <taxon>Sar</taxon>
        <taxon>Alveolata</taxon>
        <taxon>Apicomplexa</taxon>
        <taxon>Conoidasida</taxon>
        <taxon>Coccidia</taxon>
        <taxon>Eucoccidiorida</taxon>
        <taxon>Eimeriorina</taxon>
        <taxon>Sarcocystidae</taxon>
        <taxon>Besnoitia</taxon>
    </lineage>
</organism>
<dbReference type="RefSeq" id="XP_029220285.1">
    <property type="nucleotide sequence ID" value="XM_029362919.1"/>
</dbReference>
<reference evidence="2 3" key="1">
    <citation type="submission" date="2017-09" db="EMBL/GenBank/DDBJ databases">
        <title>Genome sequencing of Besnoitia besnoiti strain Bb-Ger1.</title>
        <authorList>
            <person name="Schares G."/>
            <person name="Venepally P."/>
            <person name="Lorenzi H.A."/>
        </authorList>
    </citation>
    <scope>NUCLEOTIDE SEQUENCE [LARGE SCALE GENOMIC DNA]</scope>
    <source>
        <strain evidence="2 3">Bb-Ger1</strain>
    </source>
</reference>
<dbReference type="AlphaFoldDB" id="A0A2A9MJY2"/>
<evidence type="ECO:0000256" key="1">
    <source>
        <dbReference type="SAM" id="MobiDB-lite"/>
    </source>
</evidence>
<sequence>MTLWRQRPRGRPVCSARYSEKDEETATETVRRPEKLRWSSVGPLSRPSSPAVERKKIFLRAPAAYMPRAAVSLHTDRLPVLRVFQAR</sequence>
<dbReference type="KEGG" id="bbes:BESB_044680"/>
<gene>
    <name evidence="2" type="ORF">BESB_044680</name>
</gene>
<accession>A0A2A9MJY2</accession>
<dbReference type="EMBL" id="NWUJ01000003">
    <property type="protein sequence ID" value="PFH36276.1"/>
    <property type="molecule type" value="Genomic_DNA"/>
</dbReference>
<comment type="caution">
    <text evidence="2">The sequence shown here is derived from an EMBL/GenBank/DDBJ whole genome shotgun (WGS) entry which is preliminary data.</text>
</comment>
<evidence type="ECO:0000313" key="2">
    <source>
        <dbReference type="EMBL" id="PFH36276.1"/>
    </source>
</evidence>
<keyword evidence="3" id="KW-1185">Reference proteome</keyword>
<feature type="region of interest" description="Disordered" evidence="1">
    <location>
        <begin position="1"/>
        <end position="31"/>
    </location>
</feature>
<protein>
    <submittedName>
        <fullName evidence="2">Uncharacterized protein</fullName>
    </submittedName>
</protein>
<name>A0A2A9MJY2_BESBE</name>
<feature type="compositionally biased region" description="Basic residues" evidence="1">
    <location>
        <begin position="1"/>
        <end position="10"/>
    </location>
</feature>